<name>A0A395ISK5_9HELO</name>
<dbReference type="Proteomes" id="UP000249056">
    <property type="component" value="Unassembled WGS sequence"/>
</dbReference>
<dbReference type="EMBL" id="QKRW01000023">
    <property type="protein sequence ID" value="RAL62588.1"/>
    <property type="molecule type" value="Genomic_DNA"/>
</dbReference>
<dbReference type="AlphaFoldDB" id="A0A395ISK5"/>
<reference evidence="1 2" key="1">
    <citation type="submission" date="2018-06" db="EMBL/GenBank/DDBJ databases">
        <title>Genome Sequence of the Brown Rot Fungal Pathogen Monilinia fructigena.</title>
        <authorList>
            <person name="Landi L."/>
            <person name="De Miccolis Angelini R.M."/>
            <person name="Pollastro S."/>
            <person name="Abate D."/>
            <person name="Faretra F."/>
            <person name="Romanazzi G."/>
        </authorList>
    </citation>
    <scope>NUCLEOTIDE SEQUENCE [LARGE SCALE GENOMIC DNA]</scope>
    <source>
        <strain evidence="1 2">Mfrg269</strain>
    </source>
</reference>
<organism evidence="1 2">
    <name type="scientific">Monilinia fructigena</name>
    <dbReference type="NCBI Taxonomy" id="38457"/>
    <lineage>
        <taxon>Eukaryota</taxon>
        <taxon>Fungi</taxon>
        <taxon>Dikarya</taxon>
        <taxon>Ascomycota</taxon>
        <taxon>Pezizomycotina</taxon>
        <taxon>Leotiomycetes</taxon>
        <taxon>Helotiales</taxon>
        <taxon>Sclerotiniaceae</taxon>
        <taxon>Monilinia</taxon>
    </lineage>
</organism>
<accession>A0A395ISK5</accession>
<dbReference type="OrthoDB" id="5985073at2759"/>
<evidence type="ECO:0008006" key="3">
    <source>
        <dbReference type="Google" id="ProtNLM"/>
    </source>
</evidence>
<evidence type="ECO:0000313" key="1">
    <source>
        <dbReference type="EMBL" id="RAL62588.1"/>
    </source>
</evidence>
<evidence type="ECO:0000313" key="2">
    <source>
        <dbReference type="Proteomes" id="UP000249056"/>
    </source>
</evidence>
<protein>
    <recommendedName>
        <fullName evidence="3">LysM domain-containing protein</fullName>
    </recommendedName>
</protein>
<comment type="caution">
    <text evidence="1">The sequence shown here is derived from an EMBL/GenBank/DDBJ whole genome shotgun (WGS) entry which is preliminary data.</text>
</comment>
<sequence length="68" mass="7451">MSCPILVVNTGVTDSANSDVPVSAVISKYTNLTVADFYSYNHFISEDFVIQNHTVCIGPPIQRYLPST</sequence>
<proteinExistence type="predicted"/>
<keyword evidence="2" id="KW-1185">Reference proteome</keyword>
<gene>
    <name evidence="1" type="ORF">DID88_004436</name>
</gene>